<dbReference type="Proteomes" id="UP001283361">
    <property type="component" value="Unassembled WGS sequence"/>
</dbReference>
<feature type="compositionally biased region" description="Polar residues" evidence="1">
    <location>
        <begin position="134"/>
        <end position="148"/>
    </location>
</feature>
<organism evidence="2 3">
    <name type="scientific">Elysia crispata</name>
    <name type="common">lettuce slug</name>
    <dbReference type="NCBI Taxonomy" id="231223"/>
    <lineage>
        <taxon>Eukaryota</taxon>
        <taxon>Metazoa</taxon>
        <taxon>Spiralia</taxon>
        <taxon>Lophotrochozoa</taxon>
        <taxon>Mollusca</taxon>
        <taxon>Gastropoda</taxon>
        <taxon>Heterobranchia</taxon>
        <taxon>Euthyneura</taxon>
        <taxon>Panpulmonata</taxon>
        <taxon>Sacoglossa</taxon>
        <taxon>Placobranchoidea</taxon>
        <taxon>Plakobranchidae</taxon>
        <taxon>Elysia</taxon>
    </lineage>
</organism>
<sequence>MDFSRKNKNKKKNPSKVYGLPKLETLSQEQREQLCEKNFQELAALRSKVYSSLNIWPGKTYLPAKQTASAPDGSAQHQPQQQNQTNGATIKEHHQPPQIKHQGGMGKQRLEQKPPQISQKLKQQHHQDSKRRVQQFQKGSKVLQNGSDNRSEDFAEETGSPKDLSENKNYLNTSPLTSNSSLGAVAQERVPPKPERFVTVDESSDFDYSSLLDLDTDSSDFERF</sequence>
<feature type="compositionally biased region" description="Low complexity" evidence="1">
    <location>
        <begin position="171"/>
        <end position="182"/>
    </location>
</feature>
<feature type="compositionally biased region" description="Basic and acidic residues" evidence="1">
    <location>
        <begin position="149"/>
        <end position="166"/>
    </location>
</feature>
<proteinExistence type="predicted"/>
<name>A0AAE1DMF7_9GAST</name>
<evidence type="ECO:0000256" key="1">
    <source>
        <dbReference type="SAM" id="MobiDB-lite"/>
    </source>
</evidence>
<dbReference type="AlphaFoldDB" id="A0AAE1DMF7"/>
<evidence type="ECO:0000313" key="3">
    <source>
        <dbReference type="Proteomes" id="UP001283361"/>
    </source>
</evidence>
<accession>A0AAE1DMF7</accession>
<evidence type="ECO:0000313" key="2">
    <source>
        <dbReference type="EMBL" id="KAK3775230.1"/>
    </source>
</evidence>
<feature type="region of interest" description="Disordered" evidence="1">
    <location>
        <begin position="1"/>
        <end position="23"/>
    </location>
</feature>
<feature type="compositionally biased region" description="Basic residues" evidence="1">
    <location>
        <begin position="1"/>
        <end position="14"/>
    </location>
</feature>
<feature type="region of interest" description="Disordered" evidence="1">
    <location>
        <begin position="63"/>
        <end position="203"/>
    </location>
</feature>
<reference evidence="2" key="1">
    <citation type="journal article" date="2023" name="G3 (Bethesda)">
        <title>A reference genome for the long-term kleptoplast-retaining sea slug Elysia crispata morphotype clarki.</title>
        <authorList>
            <person name="Eastman K.E."/>
            <person name="Pendleton A.L."/>
            <person name="Shaikh M.A."/>
            <person name="Suttiyut T."/>
            <person name="Ogas R."/>
            <person name="Tomko P."/>
            <person name="Gavelis G."/>
            <person name="Widhalm J.R."/>
            <person name="Wisecaver J.H."/>
        </authorList>
    </citation>
    <scope>NUCLEOTIDE SEQUENCE</scope>
    <source>
        <strain evidence="2">ECLA1</strain>
    </source>
</reference>
<protein>
    <submittedName>
        <fullName evidence="2">Uncharacterized protein</fullName>
    </submittedName>
</protein>
<feature type="compositionally biased region" description="Basic and acidic residues" evidence="1">
    <location>
        <begin position="190"/>
        <end position="199"/>
    </location>
</feature>
<gene>
    <name evidence="2" type="ORF">RRG08_044582</name>
</gene>
<dbReference type="EMBL" id="JAWDGP010003347">
    <property type="protein sequence ID" value="KAK3775230.1"/>
    <property type="molecule type" value="Genomic_DNA"/>
</dbReference>
<comment type="caution">
    <text evidence="2">The sequence shown here is derived from an EMBL/GenBank/DDBJ whole genome shotgun (WGS) entry which is preliminary data.</text>
</comment>
<keyword evidence="3" id="KW-1185">Reference proteome</keyword>